<dbReference type="AlphaFoldDB" id="A0A1M5SBZ6"/>
<dbReference type="RefSeq" id="WP_073028018.1">
    <property type="nucleotide sequence ID" value="NZ_FQXJ01000003.1"/>
</dbReference>
<keyword evidence="2" id="KW-0472">Membrane</keyword>
<dbReference type="OrthoDB" id="1795642at2"/>
<feature type="transmembrane region" description="Helical" evidence="2">
    <location>
        <begin position="90"/>
        <end position="110"/>
    </location>
</feature>
<keyword evidence="2" id="KW-0812">Transmembrane</keyword>
<dbReference type="EMBL" id="FQXJ01000003">
    <property type="protein sequence ID" value="SHH35808.1"/>
    <property type="molecule type" value="Genomic_DNA"/>
</dbReference>
<reference evidence="4" key="1">
    <citation type="submission" date="2016-11" db="EMBL/GenBank/DDBJ databases">
        <authorList>
            <person name="Varghese N."/>
            <person name="Submissions S."/>
        </authorList>
    </citation>
    <scope>NUCLEOTIDE SEQUENCE [LARGE SCALE GENOMIC DNA]</scope>
    <source>
        <strain evidence="4">DSM 15449</strain>
    </source>
</reference>
<keyword evidence="2" id="KW-1133">Transmembrane helix</keyword>
<evidence type="ECO:0000313" key="3">
    <source>
        <dbReference type="EMBL" id="SHH35808.1"/>
    </source>
</evidence>
<feature type="transmembrane region" description="Helical" evidence="2">
    <location>
        <begin position="61"/>
        <end position="84"/>
    </location>
</feature>
<protein>
    <submittedName>
        <fullName evidence="3">Uncharacterized protein</fullName>
    </submittedName>
</protein>
<keyword evidence="4" id="KW-1185">Reference proteome</keyword>
<evidence type="ECO:0000256" key="1">
    <source>
        <dbReference type="SAM" id="MobiDB-lite"/>
    </source>
</evidence>
<sequence>MGSYVLRGITTALLVTVLTLFAGIVWSSMGLGGLSISKLLDIGLLASCLVGGYRTAKESKVWYMGGVAGAGYVTVGTLLLALFLPIRGLGFIQILGEGALIGLVAGAFGAGKKATVSTRFTPSYAGFGREDRGSSNFEWDTEEDIAPRANPSKLNWIDSYDEEFAEVSETRREPVIEWPWDREPETKNETANGAKNKTKNETTNEIAIATRAPNQVRNDLVVWDRGEEKAKPWWEQ</sequence>
<proteinExistence type="predicted"/>
<dbReference type="Proteomes" id="UP000183954">
    <property type="component" value="Unassembled WGS sequence"/>
</dbReference>
<feature type="transmembrane region" description="Helical" evidence="2">
    <location>
        <begin position="12"/>
        <end position="29"/>
    </location>
</feature>
<evidence type="ECO:0000313" key="4">
    <source>
        <dbReference type="Proteomes" id="UP000183954"/>
    </source>
</evidence>
<feature type="compositionally biased region" description="Polar residues" evidence="1">
    <location>
        <begin position="189"/>
        <end position="205"/>
    </location>
</feature>
<gene>
    <name evidence="3" type="ORF">SAMN02746098_00802</name>
</gene>
<accession>A0A1M5SBZ6</accession>
<evidence type="ECO:0000256" key="2">
    <source>
        <dbReference type="SAM" id="Phobius"/>
    </source>
</evidence>
<organism evidence="3 4">
    <name type="scientific">Desulfosporosinus lacus DSM 15449</name>
    <dbReference type="NCBI Taxonomy" id="1121420"/>
    <lineage>
        <taxon>Bacteria</taxon>
        <taxon>Bacillati</taxon>
        <taxon>Bacillota</taxon>
        <taxon>Clostridia</taxon>
        <taxon>Eubacteriales</taxon>
        <taxon>Desulfitobacteriaceae</taxon>
        <taxon>Desulfosporosinus</taxon>
    </lineage>
</organism>
<name>A0A1M5SBZ6_9FIRM</name>
<feature type="transmembrane region" description="Helical" evidence="2">
    <location>
        <begin position="35"/>
        <end position="54"/>
    </location>
</feature>
<feature type="region of interest" description="Disordered" evidence="1">
    <location>
        <begin position="183"/>
        <end position="205"/>
    </location>
</feature>